<feature type="binding site" evidence="13">
    <location>
        <position position="137"/>
    </location>
    <ligand>
        <name>Mg(2+)</name>
        <dbReference type="ChEBI" id="CHEBI:18420"/>
    </ligand>
</feature>
<feature type="binding site" evidence="13">
    <location>
        <position position="118"/>
    </location>
    <ligand>
        <name>Mg(2+)</name>
        <dbReference type="ChEBI" id="CHEBI:18420"/>
    </ligand>
</feature>
<dbReference type="NCBIfam" id="TIGR00648">
    <property type="entry name" value="recU"/>
    <property type="match status" value="1"/>
</dbReference>
<dbReference type="AlphaFoldDB" id="A0A143PXX3"/>
<evidence type="ECO:0000256" key="6">
    <source>
        <dbReference type="ARBA" id="ARBA00022763"/>
    </source>
</evidence>
<evidence type="ECO:0000313" key="17">
    <source>
        <dbReference type="EMBL" id="OTA83286.1"/>
    </source>
</evidence>
<dbReference type="EMBL" id="MIMU01000108">
    <property type="protein sequence ID" value="OTA83286.1"/>
    <property type="molecule type" value="Genomic_DNA"/>
</dbReference>
<dbReference type="Proteomes" id="UP000184174">
    <property type="component" value="Unassembled WGS sequence"/>
</dbReference>
<dbReference type="OrthoDB" id="9783592at2"/>
<evidence type="ECO:0000256" key="2">
    <source>
        <dbReference type="ARBA" id="ARBA00022490"/>
    </source>
</evidence>
<comment type="caution">
    <text evidence="17">The sequence shown here is derived from an EMBL/GenBank/DDBJ whole genome shotgun (WGS) entry which is preliminary data.</text>
</comment>
<evidence type="ECO:0000256" key="8">
    <source>
        <dbReference type="ARBA" id="ARBA00022842"/>
    </source>
</evidence>
<comment type="subcellular location">
    <subcellularLocation>
        <location evidence="1 13">Cytoplasm</location>
    </subcellularLocation>
</comment>
<evidence type="ECO:0000256" key="3">
    <source>
        <dbReference type="ARBA" id="ARBA00022722"/>
    </source>
</evidence>
<evidence type="ECO:0000256" key="12">
    <source>
        <dbReference type="ARBA" id="ARBA00029523"/>
    </source>
</evidence>
<dbReference type="GO" id="GO:0006281">
    <property type="term" value="P:DNA repair"/>
    <property type="evidence" value="ECO:0007669"/>
    <property type="project" value="UniProtKB-UniRule"/>
</dbReference>
<dbReference type="GO" id="GO:0003676">
    <property type="term" value="F:nucleic acid binding"/>
    <property type="evidence" value="ECO:0007669"/>
    <property type="project" value="InterPro"/>
</dbReference>
<comment type="function">
    <text evidence="13">Endonuclease that resolves Holliday junction intermediates in genetic recombination. Cleaves mobile four-strand junctions by introducing symmetrical nicks in paired strands. Promotes annealing of linear ssDNA with homologous dsDNA. Required for DNA repair, homologous recombination and chromosome segregation.</text>
</comment>
<evidence type="ECO:0000313" key="15">
    <source>
        <dbReference type="EMBL" id="NME21826.1"/>
    </source>
</evidence>
<keyword evidence="9 13" id="KW-0233">DNA recombination</keyword>
<dbReference type="GO" id="GO:0000287">
    <property type="term" value="F:magnesium ion binding"/>
    <property type="evidence" value="ECO:0007669"/>
    <property type="project" value="UniProtKB-UniRule"/>
</dbReference>
<gene>
    <name evidence="13 17" type="primary">recU</name>
    <name evidence="17" type="ORF">BHL82_08015</name>
    <name evidence="16" type="ORF">BJI45_03110</name>
    <name evidence="15" type="ORF">HF865_03755</name>
</gene>
<keyword evidence="5 13" id="KW-0255">Endonuclease</keyword>
<feature type="site" description="Transition state stabilizer" evidence="13">
    <location>
        <position position="120"/>
    </location>
</feature>
<dbReference type="Gene3D" id="3.40.1350.10">
    <property type="match status" value="1"/>
</dbReference>
<keyword evidence="2 13" id="KW-0963">Cytoplasm</keyword>
<dbReference type="InterPro" id="IPR004612">
    <property type="entry name" value="Resolv_RecU"/>
</dbReference>
<evidence type="ECO:0000256" key="11">
    <source>
        <dbReference type="ARBA" id="ARBA00023447"/>
    </source>
</evidence>
<evidence type="ECO:0000256" key="7">
    <source>
        <dbReference type="ARBA" id="ARBA00022801"/>
    </source>
</evidence>
<reference evidence="15 20" key="3">
    <citation type="submission" date="2020-04" db="EMBL/GenBank/DDBJ databases">
        <authorList>
            <person name="Hitch T.C.A."/>
            <person name="Wylensek D."/>
            <person name="Clavel T."/>
        </authorList>
    </citation>
    <scope>NUCLEOTIDE SEQUENCE [LARGE SCALE GENOMIC DNA]</scope>
    <source>
        <strain evidence="15 20">WCA-386-APC-4I</strain>
    </source>
</reference>
<evidence type="ECO:0000256" key="1">
    <source>
        <dbReference type="ARBA" id="ARBA00004496"/>
    </source>
</evidence>
<dbReference type="GO" id="GO:0007059">
    <property type="term" value="P:chromosome segregation"/>
    <property type="evidence" value="ECO:0007669"/>
    <property type="project" value="UniProtKB-UniRule"/>
</dbReference>
<comment type="similarity">
    <text evidence="11 13">Belongs to the RecU family.</text>
</comment>
<dbReference type="Proteomes" id="UP000587270">
    <property type="component" value="Unassembled WGS sequence"/>
</dbReference>
<dbReference type="SUPFAM" id="SSF52980">
    <property type="entry name" value="Restriction endonuclease-like"/>
    <property type="match status" value="1"/>
</dbReference>
<dbReference type="InterPro" id="IPR011856">
    <property type="entry name" value="tRNA_endonuc-like_dom_sf"/>
</dbReference>
<dbReference type="EC" id="3.1.21.10" evidence="13 14"/>
<reference evidence="17 19" key="1">
    <citation type="submission" date="2016-09" db="EMBL/GenBank/DDBJ databases">
        <title>Lactobacillus reuteri KLR3005, genome sequencing and assembly.</title>
        <authorList>
            <person name="Lee J.-Y."/>
            <person name="Kim E.B."/>
            <person name="Choi Y.-J."/>
        </authorList>
    </citation>
    <scope>NUCLEOTIDE SEQUENCE [LARGE SCALE GENOMIC DNA]</scope>
    <source>
        <strain evidence="17 19">KLR3005</strain>
    </source>
</reference>
<dbReference type="CDD" id="cd22354">
    <property type="entry name" value="RecU-like"/>
    <property type="match status" value="1"/>
</dbReference>
<feature type="binding site" evidence="13">
    <location>
        <position position="103"/>
    </location>
    <ligand>
        <name>Mg(2+)</name>
        <dbReference type="ChEBI" id="CHEBI:18420"/>
    </ligand>
</feature>
<evidence type="ECO:0000256" key="14">
    <source>
        <dbReference type="NCBIfam" id="TIGR00648"/>
    </source>
</evidence>
<evidence type="ECO:0000256" key="4">
    <source>
        <dbReference type="ARBA" id="ARBA00022723"/>
    </source>
</evidence>
<dbReference type="EMBL" id="MKQH01000013">
    <property type="protein sequence ID" value="OJI11207.1"/>
    <property type="molecule type" value="Genomic_DNA"/>
</dbReference>
<evidence type="ECO:0000256" key="9">
    <source>
        <dbReference type="ARBA" id="ARBA00023172"/>
    </source>
</evidence>
<dbReference type="EMBL" id="JABAFN010000009">
    <property type="protein sequence ID" value="NME21826.1"/>
    <property type="molecule type" value="Genomic_DNA"/>
</dbReference>
<dbReference type="InterPro" id="IPR011335">
    <property type="entry name" value="Restrct_endonuc-II-like"/>
</dbReference>
<keyword evidence="6 13" id="KW-0227">DNA damage</keyword>
<dbReference type="HAMAP" id="MF_00130">
    <property type="entry name" value="RecU"/>
    <property type="match status" value="1"/>
</dbReference>
<keyword evidence="3 13" id="KW-0540">Nuclease</keyword>
<keyword evidence="4 13" id="KW-0479">Metal-binding</keyword>
<dbReference type="NCBIfam" id="NF002584">
    <property type="entry name" value="PRK02234.1-5"/>
    <property type="match status" value="1"/>
</dbReference>
<keyword evidence="7 13" id="KW-0378">Hydrolase</keyword>
<evidence type="ECO:0000313" key="20">
    <source>
        <dbReference type="Proteomes" id="UP000587270"/>
    </source>
</evidence>
<protein>
    <recommendedName>
        <fullName evidence="12 13">Holliday junction resolvase RecU</fullName>
        <ecNumber evidence="13 14">3.1.21.10</ecNumber>
    </recommendedName>
    <alternativeName>
        <fullName evidence="13">Recombination protein U homolog</fullName>
    </alternativeName>
</protein>
<dbReference type="GO" id="GO:0005737">
    <property type="term" value="C:cytoplasm"/>
    <property type="evidence" value="ECO:0007669"/>
    <property type="project" value="UniProtKB-SubCell"/>
</dbReference>
<accession>A0A143PXX3</accession>
<dbReference type="Pfam" id="PF03838">
    <property type="entry name" value="RecU"/>
    <property type="match status" value="1"/>
</dbReference>
<feature type="binding site" evidence="13">
    <location>
        <position position="105"/>
    </location>
    <ligand>
        <name>Mg(2+)</name>
        <dbReference type="ChEBI" id="CHEBI:18420"/>
    </ligand>
</feature>
<dbReference type="GO" id="GO:0006310">
    <property type="term" value="P:DNA recombination"/>
    <property type="evidence" value="ECO:0007669"/>
    <property type="project" value="UniProtKB-UniRule"/>
</dbReference>
<evidence type="ECO:0000313" key="16">
    <source>
        <dbReference type="EMBL" id="OJI11207.1"/>
    </source>
</evidence>
<name>A0A143PXX3_LIMRT</name>
<sequence>MQLVWYNKSLVRRVIAVTIHYPNGQQPVQHYNTHNELPTPHQSIYAKRGMSLEDEINHSNQYYLARHIAVIHKKPTPIQLVKVDYPKRSAAVIKEAYFRRPSTTDYNGVYRGYYIDFDAKETRNKNSFPLKNFHPHQIQHMRECVAQGGICFAFIKFTELDLLYLLPASNLFKYWDQQQSGGRKSILRTDIAKEGYQIHYQLNPRLPYLNAVDKIIAAKA</sequence>
<evidence type="ECO:0000256" key="5">
    <source>
        <dbReference type="ARBA" id="ARBA00022759"/>
    </source>
</evidence>
<proteinExistence type="inferred from homology"/>
<comment type="catalytic activity">
    <reaction evidence="13">
        <text>Endonucleolytic cleavage at a junction such as a reciprocal single-stranded crossover between two homologous DNA duplexes (Holliday junction).</text>
        <dbReference type="EC" id="3.1.21.10"/>
    </reaction>
</comment>
<dbReference type="PIRSF" id="PIRSF037785">
    <property type="entry name" value="RecU"/>
    <property type="match status" value="1"/>
</dbReference>
<dbReference type="GO" id="GO:0008821">
    <property type="term" value="F:crossover junction DNA endonuclease activity"/>
    <property type="evidence" value="ECO:0007669"/>
    <property type="project" value="UniProtKB-EC"/>
</dbReference>
<evidence type="ECO:0000313" key="19">
    <source>
        <dbReference type="Proteomes" id="UP000194286"/>
    </source>
</evidence>
<keyword evidence="8 13" id="KW-0460">Magnesium</keyword>
<reference evidence="16 18" key="2">
    <citation type="submission" date="2016-10" db="EMBL/GenBank/DDBJ databases">
        <title>Genome sequence of Lactobacillus reuteri 121, a source of glucan and fructan exopolysaccharides.</title>
        <authorList>
            <person name="Gangoiti J."/>
            <person name="Lammerts Van Bueren A."/>
            <person name="Dijkhuizen L."/>
        </authorList>
    </citation>
    <scope>NUCLEOTIDE SEQUENCE [LARGE SCALE GENOMIC DNA]</scope>
    <source>
        <strain evidence="16 18">121</strain>
    </source>
</reference>
<evidence type="ECO:0000256" key="13">
    <source>
        <dbReference type="HAMAP-Rule" id="MF_00130"/>
    </source>
</evidence>
<organism evidence="17 19">
    <name type="scientific">Limosilactobacillus reuteri</name>
    <name type="common">Lactobacillus reuteri</name>
    <dbReference type="NCBI Taxonomy" id="1598"/>
    <lineage>
        <taxon>Bacteria</taxon>
        <taxon>Bacillati</taxon>
        <taxon>Bacillota</taxon>
        <taxon>Bacilli</taxon>
        <taxon>Lactobacillales</taxon>
        <taxon>Lactobacillaceae</taxon>
        <taxon>Limosilactobacillus</taxon>
    </lineage>
</organism>
<comment type="cofactor">
    <cofactor evidence="13">
        <name>Mg(2+)</name>
        <dbReference type="ChEBI" id="CHEBI:18420"/>
    </cofactor>
    <text evidence="13">Binds 1 Mg(2+) ion per subunit.</text>
</comment>
<evidence type="ECO:0000256" key="10">
    <source>
        <dbReference type="ARBA" id="ARBA00023204"/>
    </source>
</evidence>
<keyword evidence="10 13" id="KW-0234">DNA repair</keyword>
<evidence type="ECO:0000313" key="18">
    <source>
        <dbReference type="Proteomes" id="UP000184174"/>
    </source>
</evidence>
<dbReference type="Proteomes" id="UP000194286">
    <property type="component" value="Unassembled WGS sequence"/>
</dbReference>